<dbReference type="EMBL" id="JBIGIC010000012">
    <property type="protein sequence ID" value="MFG6489305.1"/>
    <property type="molecule type" value="Genomic_DNA"/>
</dbReference>
<keyword evidence="1" id="KW-0732">Signal</keyword>
<accession>A0ABW7HHB3</accession>
<evidence type="ECO:0000256" key="1">
    <source>
        <dbReference type="SAM" id="SignalP"/>
    </source>
</evidence>
<keyword evidence="3" id="KW-1185">Reference proteome</keyword>
<evidence type="ECO:0008006" key="4">
    <source>
        <dbReference type="Google" id="ProtNLM"/>
    </source>
</evidence>
<evidence type="ECO:0000313" key="3">
    <source>
        <dbReference type="Proteomes" id="UP001606134"/>
    </source>
</evidence>
<dbReference type="RefSeq" id="WP_394415698.1">
    <property type="nucleotide sequence ID" value="NZ_JBIGIC010000012.1"/>
</dbReference>
<gene>
    <name evidence="2" type="ORF">ACG04R_21660</name>
</gene>
<dbReference type="Proteomes" id="UP001606134">
    <property type="component" value="Unassembled WGS sequence"/>
</dbReference>
<proteinExistence type="predicted"/>
<evidence type="ECO:0000313" key="2">
    <source>
        <dbReference type="EMBL" id="MFG6489305.1"/>
    </source>
</evidence>
<comment type="caution">
    <text evidence="2">The sequence shown here is derived from an EMBL/GenBank/DDBJ whole genome shotgun (WGS) entry which is preliminary data.</text>
</comment>
<feature type="chain" id="PRO_5045852474" description="DUF2946 domain-containing protein" evidence="1">
    <location>
        <begin position="23"/>
        <end position="113"/>
    </location>
</feature>
<name>A0ABW7HHB3_9BURK</name>
<organism evidence="2 3">
    <name type="scientific">Pelomonas candidula</name>
    <dbReference type="NCBI Taxonomy" id="3299025"/>
    <lineage>
        <taxon>Bacteria</taxon>
        <taxon>Pseudomonadati</taxon>
        <taxon>Pseudomonadota</taxon>
        <taxon>Betaproteobacteria</taxon>
        <taxon>Burkholderiales</taxon>
        <taxon>Sphaerotilaceae</taxon>
        <taxon>Roseateles</taxon>
    </lineage>
</organism>
<feature type="signal peptide" evidence="1">
    <location>
        <begin position="1"/>
        <end position="22"/>
    </location>
</feature>
<sequence>MRRWFIALLVLLVTAQLSWAGAALCCVDELAGKSGNTTTALVAGEQAHGAQAGDKHPACEAGHCHCHHAGCATPLAERDALVTPRLFTPAPAMAARLKSHIPAGLERPNWLRA</sequence>
<reference evidence="2 3" key="1">
    <citation type="submission" date="2024-08" db="EMBL/GenBank/DDBJ databases">
        <authorList>
            <person name="Lu H."/>
        </authorList>
    </citation>
    <scope>NUCLEOTIDE SEQUENCE [LARGE SCALE GENOMIC DNA]</scope>
    <source>
        <strain evidence="2 3">BYS78W</strain>
    </source>
</reference>
<protein>
    <recommendedName>
        <fullName evidence="4">DUF2946 domain-containing protein</fullName>
    </recommendedName>
</protein>